<accession>A0ABU7VPS9</accession>
<dbReference type="Pfam" id="PF01381">
    <property type="entry name" value="HTH_3"/>
    <property type="match status" value="1"/>
</dbReference>
<dbReference type="Gene3D" id="1.10.260.40">
    <property type="entry name" value="lambda repressor-like DNA-binding domains"/>
    <property type="match status" value="1"/>
</dbReference>
<reference evidence="2 3" key="1">
    <citation type="submission" date="2024-02" db="EMBL/GenBank/DDBJ databases">
        <title>A nitrogen-fixing paenibacillus bacterium.</title>
        <authorList>
            <person name="Zhang W.L."/>
            <person name="Chen S.F."/>
        </authorList>
    </citation>
    <scope>NUCLEOTIDE SEQUENCE [LARGE SCALE GENOMIC DNA]</scope>
    <source>
        <strain evidence="2 3">M1</strain>
    </source>
</reference>
<organism evidence="2 3">
    <name type="scientific">Paenibacillus haidiansis</name>
    <dbReference type="NCBI Taxonomy" id="1574488"/>
    <lineage>
        <taxon>Bacteria</taxon>
        <taxon>Bacillati</taxon>
        <taxon>Bacillota</taxon>
        <taxon>Bacilli</taxon>
        <taxon>Bacillales</taxon>
        <taxon>Paenibacillaceae</taxon>
        <taxon>Paenibacillus</taxon>
    </lineage>
</organism>
<name>A0ABU7VPS9_9BACL</name>
<comment type="caution">
    <text evidence="2">The sequence shown here is derived from an EMBL/GenBank/DDBJ whole genome shotgun (WGS) entry which is preliminary data.</text>
</comment>
<gene>
    <name evidence="2" type="ORF">V3851_05660</name>
</gene>
<dbReference type="SUPFAM" id="SSF47413">
    <property type="entry name" value="lambda repressor-like DNA-binding domains"/>
    <property type="match status" value="1"/>
</dbReference>
<keyword evidence="3" id="KW-1185">Reference proteome</keyword>
<dbReference type="CDD" id="cd00093">
    <property type="entry name" value="HTH_XRE"/>
    <property type="match status" value="1"/>
</dbReference>
<dbReference type="SMART" id="SM00530">
    <property type="entry name" value="HTH_XRE"/>
    <property type="match status" value="1"/>
</dbReference>
<dbReference type="InterPro" id="IPR001387">
    <property type="entry name" value="Cro/C1-type_HTH"/>
</dbReference>
<dbReference type="EMBL" id="JAZHPZ010000002">
    <property type="protein sequence ID" value="MEF2965313.1"/>
    <property type="molecule type" value="Genomic_DNA"/>
</dbReference>
<dbReference type="RefSeq" id="WP_331845547.1">
    <property type="nucleotide sequence ID" value="NZ_JAZHPZ010000002.1"/>
</dbReference>
<sequence>MDNNEFKTWSNIKKELNYKTSLEKEVITETARLVNEIVRRRKETGLSQREVAERAGITQAQVARLETAATVPSIETILKVSLALGLKIEFSLSNEEQSAALAY</sequence>
<dbReference type="PROSITE" id="PS50943">
    <property type="entry name" value="HTH_CROC1"/>
    <property type="match status" value="1"/>
</dbReference>
<dbReference type="Proteomes" id="UP001306950">
    <property type="component" value="Unassembled WGS sequence"/>
</dbReference>
<proteinExistence type="predicted"/>
<feature type="domain" description="HTH cro/C1-type" evidence="1">
    <location>
        <begin position="37"/>
        <end position="91"/>
    </location>
</feature>
<evidence type="ECO:0000313" key="2">
    <source>
        <dbReference type="EMBL" id="MEF2965313.1"/>
    </source>
</evidence>
<evidence type="ECO:0000313" key="3">
    <source>
        <dbReference type="Proteomes" id="UP001306950"/>
    </source>
</evidence>
<dbReference type="InterPro" id="IPR010982">
    <property type="entry name" value="Lambda_DNA-bd_dom_sf"/>
</dbReference>
<evidence type="ECO:0000259" key="1">
    <source>
        <dbReference type="PROSITE" id="PS50943"/>
    </source>
</evidence>
<protein>
    <submittedName>
        <fullName evidence="2">Helix-turn-helix transcriptional regulator</fullName>
    </submittedName>
</protein>